<reference evidence="2" key="1">
    <citation type="submission" date="2017-11" db="EMBL/GenBank/DDBJ databases">
        <title>Complete mitochondrial genome of Ombrastacoides huonensis.</title>
        <authorList>
            <person name="Tan M.H."/>
            <person name="Gan H.M."/>
            <person name="Lee Y.P."/>
            <person name="Austin C.M."/>
        </authorList>
    </citation>
    <scope>NUCLEOTIDE SEQUENCE</scope>
</reference>
<protein>
    <submittedName>
        <fullName evidence="2">ATP synthase F0 subunit 8</fullName>
    </submittedName>
</protein>
<keyword evidence="1" id="KW-0812">Transmembrane</keyword>
<keyword evidence="1" id="KW-1133">Transmembrane helix</keyword>
<dbReference type="AlphaFoldDB" id="A0A411ATM8"/>
<dbReference type="EMBL" id="MG551494">
    <property type="protein sequence ID" value="QAX91376.1"/>
    <property type="molecule type" value="Genomic_DNA"/>
</dbReference>
<geneLocation type="mitochondrion" evidence="2"/>
<dbReference type="GeneID" id="39336853"/>
<dbReference type="RefSeq" id="YP_009564026.1">
    <property type="nucleotide sequence ID" value="NC_041154.1"/>
</dbReference>
<name>A0A411ATM8_9EUCA</name>
<gene>
    <name evidence="2" type="primary">atp8</name>
</gene>
<accession>A0A411ATM8</accession>
<keyword evidence="1" id="KW-0472">Membrane</keyword>
<evidence type="ECO:0000256" key="1">
    <source>
        <dbReference type="SAM" id="Phobius"/>
    </source>
</evidence>
<proteinExistence type="predicted"/>
<sequence length="52" mass="6204">MPQMSALLWFNLFFMFIFGYLIFSALNFFLGPPLKPPLMNFSPQSSEKPWKW</sequence>
<evidence type="ECO:0000313" key="2">
    <source>
        <dbReference type="EMBL" id="QAX91376.1"/>
    </source>
</evidence>
<organism evidence="2">
    <name type="scientific">Ombrastacoides huonensis</name>
    <dbReference type="NCBI Taxonomy" id="217112"/>
    <lineage>
        <taxon>Eukaryota</taxon>
        <taxon>Metazoa</taxon>
        <taxon>Ecdysozoa</taxon>
        <taxon>Arthropoda</taxon>
        <taxon>Crustacea</taxon>
        <taxon>Multicrustacea</taxon>
        <taxon>Malacostraca</taxon>
        <taxon>Eumalacostraca</taxon>
        <taxon>Eucarida</taxon>
        <taxon>Decapoda</taxon>
        <taxon>Pleocyemata</taxon>
        <taxon>Astacidea</taxon>
        <taxon>Parastacoidea</taxon>
        <taxon>Parastacidae</taxon>
        <taxon>Ombrastacoides</taxon>
    </lineage>
</organism>
<feature type="transmembrane region" description="Helical" evidence="1">
    <location>
        <begin position="6"/>
        <end position="30"/>
    </location>
</feature>
<keyword evidence="2" id="KW-0496">Mitochondrion</keyword>